<dbReference type="InterPro" id="IPR035892">
    <property type="entry name" value="C2_domain_sf"/>
</dbReference>
<dbReference type="InterPro" id="IPR000008">
    <property type="entry name" value="C2_dom"/>
</dbReference>
<dbReference type="Pfam" id="PF00168">
    <property type="entry name" value="C2"/>
    <property type="match status" value="1"/>
</dbReference>
<dbReference type="GO" id="GO:0005544">
    <property type="term" value="F:calcium-dependent phospholipid binding"/>
    <property type="evidence" value="ECO:0007669"/>
    <property type="project" value="TreeGrafter"/>
</dbReference>
<dbReference type="PANTHER" id="PTHR10024:SF344">
    <property type="entry name" value="SYNAPTOTAGMIN-7"/>
    <property type="match status" value="1"/>
</dbReference>
<dbReference type="GO" id="GO:0005886">
    <property type="term" value="C:plasma membrane"/>
    <property type="evidence" value="ECO:0007669"/>
    <property type="project" value="TreeGrafter"/>
</dbReference>
<dbReference type="GO" id="GO:0070382">
    <property type="term" value="C:exocytic vesicle"/>
    <property type="evidence" value="ECO:0007669"/>
    <property type="project" value="TreeGrafter"/>
</dbReference>
<dbReference type="PROSITE" id="PS50004">
    <property type="entry name" value="C2"/>
    <property type="match status" value="1"/>
</dbReference>
<dbReference type="GO" id="GO:0098793">
    <property type="term" value="C:presynapse"/>
    <property type="evidence" value="ECO:0007669"/>
    <property type="project" value="GOC"/>
</dbReference>
<evidence type="ECO:0000313" key="3">
    <source>
        <dbReference type="Proteomes" id="UP000030764"/>
    </source>
</evidence>
<dbReference type="PANTHER" id="PTHR10024">
    <property type="entry name" value="SYNAPTOTAGMIN"/>
    <property type="match status" value="1"/>
</dbReference>
<organism evidence="2 3">
    <name type="scientific">Trichuris suis</name>
    <name type="common">pig whipworm</name>
    <dbReference type="NCBI Taxonomy" id="68888"/>
    <lineage>
        <taxon>Eukaryota</taxon>
        <taxon>Metazoa</taxon>
        <taxon>Ecdysozoa</taxon>
        <taxon>Nematoda</taxon>
        <taxon>Enoplea</taxon>
        <taxon>Dorylaimia</taxon>
        <taxon>Trichinellida</taxon>
        <taxon>Trichuridae</taxon>
        <taxon>Trichuris</taxon>
    </lineage>
</organism>
<dbReference type="EMBL" id="KL363190">
    <property type="protein sequence ID" value="KFD57194.1"/>
    <property type="molecule type" value="Genomic_DNA"/>
</dbReference>
<proteinExistence type="predicted"/>
<sequence>MEDRPESAEGTIFHFRRKPHRFIHSHVGKEHFAHSMHKEQDPINILLFTMQQTHLDHDKPMYMSRKNSAASWSQETELAKPKSTDTSAEILLTISFMKKQQTLKVVLNSAKNLLLKKSDTSVDPFATVWLVHDRTLLDRRVTRSKYKTKNPVFNETFNFSVEIEEPENLQLVVAVSNMNSPTAQDEIGHVLIGKSGSLLGQSLWKSVMSNPGHKITKWLPLTLKW</sequence>
<dbReference type="AlphaFoldDB" id="A0A085MIZ8"/>
<gene>
    <name evidence="2" type="ORF">M513_02079</name>
</gene>
<evidence type="ECO:0000259" key="1">
    <source>
        <dbReference type="PROSITE" id="PS50004"/>
    </source>
</evidence>
<evidence type="ECO:0000313" key="2">
    <source>
        <dbReference type="EMBL" id="KFD57194.1"/>
    </source>
</evidence>
<dbReference type="GO" id="GO:0048791">
    <property type="term" value="P:calcium ion-regulated exocytosis of neurotransmitter"/>
    <property type="evidence" value="ECO:0007669"/>
    <property type="project" value="TreeGrafter"/>
</dbReference>
<name>A0A085MIZ8_9BILA</name>
<keyword evidence="3" id="KW-1185">Reference proteome</keyword>
<dbReference type="GO" id="GO:0030424">
    <property type="term" value="C:axon"/>
    <property type="evidence" value="ECO:0007669"/>
    <property type="project" value="TreeGrafter"/>
</dbReference>
<dbReference type="GO" id="GO:0030276">
    <property type="term" value="F:clathrin binding"/>
    <property type="evidence" value="ECO:0007669"/>
    <property type="project" value="TreeGrafter"/>
</dbReference>
<dbReference type="GO" id="GO:0000149">
    <property type="term" value="F:SNARE binding"/>
    <property type="evidence" value="ECO:0007669"/>
    <property type="project" value="TreeGrafter"/>
</dbReference>
<dbReference type="GO" id="GO:0005509">
    <property type="term" value="F:calcium ion binding"/>
    <property type="evidence" value="ECO:0007669"/>
    <property type="project" value="TreeGrafter"/>
</dbReference>
<reference evidence="2 3" key="1">
    <citation type="journal article" date="2014" name="Nat. Genet.">
        <title>Genome and transcriptome of the porcine whipworm Trichuris suis.</title>
        <authorList>
            <person name="Jex A.R."/>
            <person name="Nejsum P."/>
            <person name="Schwarz E.M."/>
            <person name="Hu L."/>
            <person name="Young N.D."/>
            <person name="Hall R.S."/>
            <person name="Korhonen P.K."/>
            <person name="Liao S."/>
            <person name="Thamsborg S."/>
            <person name="Xia J."/>
            <person name="Xu P."/>
            <person name="Wang S."/>
            <person name="Scheerlinck J.P."/>
            <person name="Hofmann A."/>
            <person name="Sternberg P.W."/>
            <person name="Wang J."/>
            <person name="Gasser R.B."/>
        </authorList>
    </citation>
    <scope>NUCLEOTIDE SEQUENCE [LARGE SCALE GENOMIC DNA]</scope>
    <source>
        <strain evidence="2">DCEP-RM93M</strain>
    </source>
</reference>
<dbReference type="SUPFAM" id="SSF49562">
    <property type="entry name" value="C2 domain (Calcium/lipid-binding domain, CaLB)"/>
    <property type="match status" value="1"/>
</dbReference>
<protein>
    <recommendedName>
        <fullName evidence="1">C2 domain-containing protein</fullName>
    </recommendedName>
</protein>
<accession>A0A085MIZ8</accession>
<dbReference type="Proteomes" id="UP000030764">
    <property type="component" value="Unassembled WGS sequence"/>
</dbReference>
<dbReference type="CDD" id="cd00276">
    <property type="entry name" value="C2B_Synaptotagmin"/>
    <property type="match status" value="1"/>
</dbReference>
<dbReference type="SMART" id="SM00239">
    <property type="entry name" value="C2"/>
    <property type="match status" value="1"/>
</dbReference>
<dbReference type="Gene3D" id="2.60.40.150">
    <property type="entry name" value="C2 domain"/>
    <property type="match status" value="1"/>
</dbReference>
<feature type="domain" description="C2" evidence="1">
    <location>
        <begin position="86"/>
        <end position="219"/>
    </location>
</feature>
<dbReference type="GO" id="GO:0001786">
    <property type="term" value="F:phosphatidylserine binding"/>
    <property type="evidence" value="ECO:0007669"/>
    <property type="project" value="TreeGrafter"/>
</dbReference>
<dbReference type="GO" id="GO:0006906">
    <property type="term" value="P:vesicle fusion"/>
    <property type="evidence" value="ECO:0007669"/>
    <property type="project" value="TreeGrafter"/>
</dbReference>